<keyword evidence="7" id="KW-1133">Transmembrane helix</keyword>
<dbReference type="InterPro" id="IPR036188">
    <property type="entry name" value="FAD/NAD-bd_sf"/>
</dbReference>
<evidence type="ECO:0000313" key="9">
    <source>
        <dbReference type="EMBL" id="EXU96384.1"/>
    </source>
</evidence>
<dbReference type="FunFam" id="3.50.50.60:FF:000115">
    <property type="entry name" value="Salicylate hydroxylase, putative"/>
    <property type="match status" value="1"/>
</dbReference>
<evidence type="ECO:0000256" key="1">
    <source>
        <dbReference type="ARBA" id="ARBA00007992"/>
    </source>
</evidence>
<name>A0A014MXY0_9HYPO</name>
<dbReference type="Gene3D" id="3.50.50.60">
    <property type="entry name" value="FAD/NAD(P)-binding domain"/>
    <property type="match status" value="1"/>
</dbReference>
<feature type="region of interest" description="Disordered" evidence="6">
    <location>
        <begin position="374"/>
        <end position="397"/>
    </location>
</feature>
<evidence type="ECO:0000313" key="10">
    <source>
        <dbReference type="Proteomes" id="UP000030151"/>
    </source>
</evidence>
<dbReference type="EMBL" id="JELW01000050">
    <property type="protein sequence ID" value="EXU96384.1"/>
    <property type="molecule type" value="Genomic_DNA"/>
</dbReference>
<organism evidence="9 10">
    <name type="scientific">Metarhizium robertsii</name>
    <dbReference type="NCBI Taxonomy" id="568076"/>
    <lineage>
        <taxon>Eukaryota</taxon>
        <taxon>Fungi</taxon>
        <taxon>Dikarya</taxon>
        <taxon>Ascomycota</taxon>
        <taxon>Pezizomycotina</taxon>
        <taxon>Sordariomycetes</taxon>
        <taxon>Hypocreomycetidae</taxon>
        <taxon>Hypocreales</taxon>
        <taxon>Clavicipitaceae</taxon>
        <taxon>Metarhizium</taxon>
    </lineage>
</organism>
<dbReference type="InterPro" id="IPR050493">
    <property type="entry name" value="FAD-dep_Monooxygenase_BioMet"/>
</dbReference>
<dbReference type="HOGENOM" id="CLU_009665_19_3_1"/>
<dbReference type="SUPFAM" id="SSF51905">
    <property type="entry name" value="FAD/NAD(P)-binding domain"/>
    <property type="match status" value="1"/>
</dbReference>
<evidence type="ECO:0000256" key="2">
    <source>
        <dbReference type="ARBA" id="ARBA00022630"/>
    </source>
</evidence>
<keyword evidence="2" id="KW-0285">Flavoprotein</keyword>
<keyword evidence="7" id="KW-0472">Membrane</keyword>
<protein>
    <submittedName>
        <fullName evidence="9">FAD-dependent oxidoreductase</fullName>
    </submittedName>
</protein>
<keyword evidence="4" id="KW-0560">Oxidoreductase</keyword>
<comment type="caution">
    <text evidence="9">The sequence shown here is derived from an EMBL/GenBank/DDBJ whole genome shotgun (WGS) entry which is preliminary data.</text>
</comment>
<dbReference type="Proteomes" id="UP000030151">
    <property type="component" value="Unassembled WGS sequence"/>
</dbReference>
<reference evidence="9 10" key="1">
    <citation type="submission" date="2014-02" db="EMBL/GenBank/DDBJ databases">
        <title>The genome sequence of the entomopathogenic fungus Metarhizium robertsii ARSEF 2575.</title>
        <authorList>
            <person name="Giuliano Garisto Donzelli B."/>
            <person name="Roe B.A."/>
            <person name="Macmil S.L."/>
            <person name="Krasnoff S.B."/>
            <person name="Gibson D.M."/>
        </authorList>
    </citation>
    <scope>NUCLEOTIDE SEQUENCE [LARGE SCALE GENOMIC DNA]</scope>
    <source>
        <strain evidence="9 10">ARSEF 2575</strain>
    </source>
</reference>
<dbReference type="GO" id="GO:0004497">
    <property type="term" value="F:monooxygenase activity"/>
    <property type="evidence" value="ECO:0007669"/>
    <property type="project" value="UniProtKB-KW"/>
</dbReference>
<dbReference type="eggNOG" id="KOG2614">
    <property type="taxonomic scope" value="Eukaryota"/>
</dbReference>
<keyword evidence="3" id="KW-0274">FAD</keyword>
<evidence type="ECO:0000256" key="7">
    <source>
        <dbReference type="SAM" id="Phobius"/>
    </source>
</evidence>
<dbReference type="InterPro" id="IPR002938">
    <property type="entry name" value="FAD-bd"/>
</dbReference>
<accession>A0A014MXY0</accession>
<evidence type="ECO:0000256" key="6">
    <source>
        <dbReference type="SAM" id="MobiDB-lite"/>
    </source>
</evidence>
<dbReference type="Pfam" id="PF01494">
    <property type="entry name" value="FAD_binding_3"/>
    <property type="match status" value="1"/>
</dbReference>
<comment type="similarity">
    <text evidence="1">Belongs to the paxM FAD-dependent monooxygenase family.</text>
</comment>
<dbReference type="PRINTS" id="PR00420">
    <property type="entry name" value="RNGMNOXGNASE"/>
</dbReference>
<dbReference type="AlphaFoldDB" id="A0A014MXY0"/>
<evidence type="ECO:0000259" key="8">
    <source>
        <dbReference type="Pfam" id="PF01494"/>
    </source>
</evidence>
<proteinExistence type="inferred from homology"/>
<evidence type="ECO:0000256" key="5">
    <source>
        <dbReference type="ARBA" id="ARBA00023033"/>
    </source>
</evidence>
<feature type="transmembrane region" description="Helical" evidence="7">
    <location>
        <begin position="20"/>
        <end position="37"/>
    </location>
</feature>
<gene>
    <name evidence="9" type="ORF">X797_010501</name>
</gene>
<keyword evidence="5" id="KW-0503">Monooxygenase</keyword>
<dbReference type="GO" id="GO:0071949">
    <property type="term" value="F:FAD binding"/>
    <property type="evidence" value="ECO:0007669"/>
    <property type="project" value="InterPro"/>
</dbReference>
<dbReference type="PANTHER" id="PTHR13789:SF147">
    <property type="entry name" value="PUTATIVE (AFU_ORTHOLOGUE AFUA_2G01950)-RELATED"/>
    <property type="match status" value="1"/>
</dbReference>
<evidence type="ECO:0000256" key="3">
    <source>
        <dbReference type="ARBA" id="ARBA00022827"/>
    </source>
</evidence>
<feature type="domain" description="FAD-binding" evidence="8">
    <location>
        <begin position="20"/>
        <end position="371"/>
    </location>
</feature>
<dbReference type="SUPFAM" id="SSF54373">
    <property type="entry name" value="FAD-linked reductases, C-terminal domain"/>
    <property type="match status" value="1"/>
</dbReference>
<keyword evidence="7" id="KW-0812">Transmembrane</keyword>
<sequence>MEYIRETIDWKGRKAVKPLSVIIVGAGIGGLALGIGLQKTGHKVTILEQVHEIAEVGAGIQVAPNAARILYRFGVLEEVAKYANILERNSLRRYANDEELGSAQLMPDAGNKYGAPLSVIHRGDLQRILLQAAKDYGCNILTSHKVIKVDDGFEPRVQVQGGDWFSGDVVFAADGIKSSIRAQVAASYGQQDRSSPTGDAAYRVLIPKTEMEHDKEAMSLLQENVGMRYMGPGGHIMAYPIKNNTVYNMVLIHPAKENEAGKETSWTTKGSKAEMMNFYQHWSPLIRNLLSYVPEGEVLEWTLNSHVPLPQWVENKVGLVGDACHPMLPYVAQGAANAIEDAGAITAALTCTSDVKLALRVYELTRKERGERIQASASTVRKTLHLPDGPEQEQRDKSIRAASHGEGNHPDLWADTDWQDYMWGVDVMKNIIESWSELSGQAGA</sequence>
<evidence type="ECO:0000256" key="4">
    <source>
        <dbReference type="ARBA" id="ARBA00023002"/>
    </source>
</evidence>
<dbReference type="PANTHER" id="PTHR13789">
    <property type="entry name" value="MONOOXYGENASE"/>
    <property type="match status" value="1"/>
</dbReference>
<dbReference type="OrthoDB" id="1878542at2759"/>